<protein>
    <submittedName>
        <fullName evidence="1">Uncharacterized protein</fullName>
    </submittedName>
</protein>
<dbReference type="KEGG" id="dmm:dnm_049540"/>
<name>A0A975BP85_9BACT</name>
<organism evidence="1 2">
    <name type="scientific">Desulfonema magnum</name>
    <dbReference type="NCBI Taxonomy" id="45655"/>
    <lineage>
        <taxon>Bacteria</taxon>
        <taxon>Pseudomonadati</taxon>
        <taxon>Thermodesulfobacteriota</taxon>
        <taxon>Desulfobacteria</taxon>
        <taxon>Desulfobacterales</taxon>
        <taxon>Desulfococcaceae</taxon>
        <taxon>Desulfonema</taxon>
    </lineage>
</organism>
<dbReference type="AlphaFoldDB" id="A0A975BP85"/>
<sequence>MGLCQNHNNIWVVICFYVLISGSQMKEGEMKLKICLPGLLTKYFHLCPKP</sequence>
<accession>A0A975BP85</accession>
<keyword evidence="2" id="KW-1185">Reference proteome</keyword>
<gene>
    <name evidence="1" type="ORF">dnm_049540</name>
</gene>
<reference evidence="1" key="1">
    <citation type="journal article" date="2021" name="Microb. Physiol.">
        <title>Proteogenomic Insights into the Physiology of Marine, Sulfate-Reducing, Filamentous Desulfonema limicola and Desulfonema magnum.</title>
        <authorList>
            <person name="Schnaars V."/>
            <person name="Wohlbrand L."/>
            <person name="Scheve S."/>
            <person name="Hinrichs C."/>
            <person name="Reinhardt R."/>
            <person name="Rabus R."/>
        </authorList>
    </citation>
    <scope>NUCLEOTIDE SEQUENCE</scope>
    <source>
        <strain evidence="1">4be13</strain>
    </source>
</reference>
<evidence type="ECO:0000313" key="2">
    <source>
        <dbReference type="Proteomes" id="UP000663722"/>
    </source>
</evidence>
<dbReference type="EMBL" id="CP061800">
    <property type="protein sequence ID" value="QTA88907.1"/>
    <property type="molecule type" value="Genomic_DNA"/>
</dbReference>
<evidence type="ECO:0000313" key="1">
    <source>
        <dbReference type="EMBL" id="QTA88907.1"/>
    </source>
</evidence>
<dbReference type="Proteomes" id="UP000663722">
    <property type="component" value="Chromosome"/>
</dbReference>
<proteinExistence type="predicted"/>